<evidence type="ECO:0000256" key="2">
    <source>
        <dbReference type="SAM" id="Phobius"/>
    </source>
</evidence>
<keyword evidence="2" id="KW-1133">Transmembrane helix</keyword>
<evidence type="ECO:0000313" key="5">
    <source>
        <dbReference type="Proteomes" id="UP001501747"/>
    </source>
</evidence>
<dbReference type="Proteomes" id="UP001501747">
    <property type="component" value="Unassembled WGS sequence"/>
</dbReference>
<keyword evidence="2" id="KW-0472">Membrane</keyword>
<organism evidence="4 5">
    <name type="scientific">Allokutzneria multivorans</name>
    <dbReference type="NCBI Taxonomy" id="1142134"/>
    <lineage>
        <taxon>Bacteria</taxon>
        <taxon>Bacillati</taxon>
        <taxon>Actinomycetota</taxon>
        <taxon>Actinomycetes</taxon>
        <taxon>Pseudonocardiales</taxon>
        <taxon>Pseudonocardiaceae</taxon>
        <taxon>Allokutzneria</taxon>
    </lineage>
</organism>
<feature type="compositionally biased region" description="Polar residues" evidence="1">
    <location>
        <begin position="285"/>
        <end position="309"/>
    </location>
</feature>
<keyword evidence="3" id="KW-0732">Signal</keyword>
<dbReference type="EMBL" id="BAABAL010000009">
    <property type="protein sequence ID" value="GAA4007085.1"/>
    <property type="molecule type" value="Genomic_DNA"/>
</dbReference>
<comment type="caution">
    <text evidence="4">The sequence shown here is derived from an EMBL/GenBank/DDBJ whole genome shotgun (WGS) entry which is preliminary data.</text>
</comment>
<feature type="chain" id="PRO_5046926202" evidence="3">
    <location>
        <begin position="25"/>
        <end position="338"/>
    </location>
</feature>
<evidence type="ECO:0000256" key="1">
    <source>
        <dbReference type="SAM" id="MobiDB-lite"/>
    </source>
</evidence>
<feature type="transmembrane region" description="Helical" evidence="2">
    <location>
        <begin position="314"/>
        <end position="332"/>
    </location>
</feature>
<dbReference type="NCBIfam" id="TIGR01167">
    <property type="entry name" value="LPXTG_anchor"/>
    <property type="match status" value="1"/>
</dbReference>
<dbReference type="SUPFAM" id="SSF101898">
    <property type="entry name" value="NHL repeat"/>
    <property type="match status" value="1"/>
</dbReference>
<gene>
    <name evidence="4" type="ORF">GCM10022247_31260</name>
</gene>
<evidence type="ECO:0000313" key="4">
    <source>
        <dbReference type="EMBL" id="GAA4007085.1"/>
    </source>
</evidence>
<sequence length="338" mass="35122">MGRLRALIGVVAVMLTFSATPASADPVERCRISDKRIGELSGLAADGKNWYAMNDGGTKLTVYVLNKSCAVQRTITNATDPFDVEDLARASDGTLWLADTGDNRKQRETVALHALNPNGKSTLYRLTYPDGPHDVEALLLDRDNVPYLVSKEPFGEAKVYRPSGKLSAPGPTPLEKVGAVSLRSTSTPGGPVGAGIGSVLVTGGAVNADGTVVALRTYTEAYLFSAPDGDIAAALARKPVRVPLPNEEQGEAIAFDTDGSLLSGSEGKNSPIRAIEGAVELARSQGGTERTAPSPSPDGSGQAQPPTETGSSSVSALAVAGLLALGVVFFFSRRKAKS</sequence>
<feature type="region of interest" description="Disordered" evidence="1">
    <location>
        <begin position="281"/>
        <end position="312"/>
    </location>
</feature>
<keyword evidence="2" id="KW-0812">Transmembrane</keyword>
<proteinExistence type="predicted"/>
<reference evidence="5" key="1">
    <citation type="journal article" date="2019" name="Int. J. Syst. Evol. Microbiol.">
        <title>The Global Catalogue of Microorganisms (GCM) 10K type strain sequencing project: providing services to taxonomists for standard genome sequencing and annotation.</title>
        <authorList>
            <consortium name="The Broad Institute Genomics Platform"/>
            <consortium name="The Broad Institute Genome Sequencing Center for Infectious Disease"/>
            <person name="Wu L."/>
            <person name="Ma J."/>
        </authorList>
    </citation>
    <scope>NUCLEOTIDE SEQUENCE [LARGE SCALE GENOMIC DNA]</scope>
    <source>
        <strain evidence="5">JCM 17342</strain>
    </source>
</reference>
<protein>
    <submittedName>
        <fullName evidence="4">Uncharacterized protein</fullName>
    </submittedName>
</protein>
<accession>A0ABP7S5U7</accession>
<name>A0ABP7S5U7_9PSEU</name>
<feature type="region of interest" description="Disordered" evidence="1">
    <location>
        <begin position="247"/>
        <end position="269"/>
    </location>
</feature>
<evidence type="ECO:0000256" key="3">
    <source>
        <dbReference type="SAM" id="SignalP"/>
    </source>
</evidence>
<feature type="signal peptide" evidence="3">
    <location>
        <begin position="1"/>
        <end position="24"/>
    </location>
</feature>
<keyword evidence="5" id="KW-1185">Reference proteome</keyword>